<gene>
    <name evidence="2" type="ORF">SAMN05216296_1998</name>
</gene>
<proteinExistence type="predicted"/>
<organism evidence="2 3">
    <name type="scientific">Pseudomonas pohangensis</name>
    <dbReference type="NCBI Taxonomy" id="364197"/>
    <lineage>
        <taxon>Bacteria</taxon>
        <taxon>Pseudomonadati</taxon>
        <taxon>Pseudomonadota</taxon>
        <taxon>Gammaproteobacteria</taxon>
        <taxon>Pseudomonadales</taxon>
        <taxon>Pseudomonadaceae</taxon>
        <taxon>Pseudomonas</taxon>
    </lineage>
</organism>
<dbReference type="EMBL" id="LT629785">
    <property type="protein sequence ID" value="SDU13932.1"/>
    <property type="molecule type" value="Genomic_DNA"/>
</dbReference>
<dbReference type="AlphaFoldDB" id="A0A1H2G2P1"/>
<dbReference type="STRING" id="364197.SAMN05216296_1998"/>
<dbReference type="RefSeq" id="WP_231975003.1">
    <property type="nucleotide sequence ID" value="NZ_LT629785.1"/>
</dbReference>
<feature type="coiled-coil region" evidence="1">
    <location>
        <begin position="467"/>
        <end position="583"/>
    </location>
</feature>
<name>A0A1H2G2P1_9PSED</name>
<dbReference type="InterPro" id="IPR027417">
    <property type="entry name" value="P-loop_NTPase"/>
</dbReference>
<evidence type="ECO:0008006" key="4">
    <source>
        <dbReference type="Google" id="ProtNLM"/>
    </source>
</evidence>
<dbReference type="SUPFAM" id="SSF52540">
    <property type="entry name" value="P-loop containing nucleoside triphosphate hydrolases"/>
    <property type="match status" value="1"/>
</dbReference>
<sequence>MIEYGFQRLVLLNSAGYQRAELPLDSAVSLVAPNNTGKTSLINALQFLLIIDKRRMDFGSYDVERSRRFYFPNNSAYILLEVLLPETGTVVLGCVGKGVSYDYEYFAYRGPLVVDDFRFEDNSLVAQPQLVSHLARRGRLVERYSSTEFAGMVYGSGKRKRSEQGDFCVFRLEQASQAEVFQRVLTRTLRLDQLQSNEVKEYLLLIFGRDLPDSKIDFKLEWDKAFAEVNADRAQYQAAFTQRERLVELETLHEEQLTLRGKVCYFRPQIDQCLMQWQSWYQQRRLDSLAEQQQAEDAGIRLRHERDEKLQQKFQLEQDSKALASQSGRQKALEQRFALISGRRILQQSLAQATEDYEQQVSLVREAGSRTVEQIRREQQQVRGKLQEIERELQTLSGNLYQHLQQALSAEQLQAINRLFSRSTMTLGEGDFQLDGPAFKVTLQQWLQNADSLVLPGLALQIDGLPQQHSQRSAAQLQQELTEQQQRLSALQLQLQVAEEMQTAKQRKDELDRKRKQIERELAEFDELEALRANCEAREEQEAQLQHKLQHIGLYLANMREEEDRLRAALSAALDKLKELDEQHQSICQLRESRSDSPALFNYLHELPRHEWLAAEELSLGSLAGALKAYQKDCQQLLRLEDKIRGVLGELHAGGLTKYQQSEDRDSETGRMLEFARLLPQESEAIERAARTAVVNVTACLRQLRDGLQTFNSKMRQFNQLIGRRRLSDLAVFKIEPEDQRELVDAIEKLISTAEQVGSGETFELFNHGSVLDDDTLNRAKTLLIREGEARGGLRVEHLFYLSFIVGKDGQKPEAFADIDGAASNGTVLMAKLVTGLALLHQMQDKRQTVRAACYLDEALALDGPNQTSLIETAAEFGFALIFASPAPLATARYCVPISRHNGFNQISQKSWQVLEPKQSVMRP</sequence>
<evidence type="ECO:0000313" key="3">
    <source>
        <dbReference type="Proteomes" id="UP000243232"/>
    </source>
</evidence>
<evidence type="ECO:0000313" key="2">
    <source>
        <dbReference type="EMBL" id="SDU13932.1"/>
    </source>
</evidence>
<dbReference type="Proteomes" id="UP000243232">
    <property type="component" value="Chromosome I"/>
</dbReference>
<keyword evidence="1" id="KW-0175">Coiled coil</keyword>
<keyword evidence="3" id="KW-1185">Reference proteome</keyword>
<feature type="coiled-coil region" evidence="1">
    <location>
        <begin position="372"/>
        <end position="406"/>
    </location>
</feature>
<evidence type="ECO:0000256" key="1">
    <source>
        <dbReference type="SAM" id="Coils"/>
    </source>
</evidence>
<reference evidence="3" key="1">
    <citation type="submission" date="2016-10" db="EMBL/GenBank/DDBJ databases">
        <authorList>
            <person name="Varghese N."/>
            <person name="Submissions S."/>
        </authorList>
    </citation>
    <scope>NUCLEOTIDE SEQUENCE [LARGE SCALE GENOMIC DNA]</scope>
    <source>
        <strain evidence="3">DSM 17875</strain>
    </source>
</reference>
<protein>
    <recommendedName>
        <fullName evidence="4">Chromosome segregation ATPase</fullName>
    </recommendedName>
</protein>
<accession>A0A1H2G2P1</accession>